<name>A0ABN1XQ09_9PSEU</name>
<evidence type="ECO:0000313" key="6">
    <source>
        <dbReference type="EMBL" id="GAA1386535.1"/>
    </source>
</evidence>
<dbReference type="Pfam" id="PF05719">
    <property type="entry name" value="GPP34"/>
    <property type="match status" value="1"/>
</dbReference>
<evidence type="ECO:0008006" key="8">
    <source>
        <dbReference type="Google" id="ProtNLM"/>
    </source>
</evidence>
<dbReference type="Proteomes" id="UP001501414">
    <property type="component" value="Unassembled WGS sequence"/>
</dbReference>
<keyword evidence="3" id="KW-0446">Lipid-binding</keyword>
<dbReference type="EMBL" id="BAAAJK010000006">
    <property type="protein sequence ID" value="GAA1386535.1"/>
    <property type="molecule type" value="Genomic_DNA"/>
</dbReference>
<organism evidence="6 7">
    <name type="scientific">Pseudonocardia kongjuensis</name>
    <dbReference type="NCBI Taxonomy" id="102227"/>
    <lineage>
        <taxon>Bacteria</taxon>
        <taxon>Bacillati</taxon>
        <taxon>Actinomycetota</taxon>
        <taxon>Actinomycetes</taxon>
        <taxon>Pseudonocardiales</taxon>
        <taxon>Pseudonocardiaceae</taxon>
        <taxon>Pseudonocardia</taxon>
    </lineage>
</organism>
<keyword evidence="2" id="KW-0333">Golgi apparatus</keyword>
<gene>
    <name evidence="6" type="ORF">GCM10009613_20650</name>
</gene>
<comment type="subcellular location">
    <subcellularLocation>
        <location evidence="1">Golgi apparatus membrane</location>
        <topology evidence="1">Peripheral membrane protein</topology>
        <orientation evidence="1">Cytoplasmic side</orientation>
    </subcellularLocation>
</comment>
<evidence type="ECO:0000256" key="2">
    <source>
        <dbReference type="ARBA" id="ARBA00023034"/>
    </source>
</evidence>
<evidence type="ECO:0000256" key="5">
    <source>
        <dbReference type="SAM" id="Phobius"/>
    </source>
</evidence>
<dbReference type="InterPro" id="IPR008628">
    <property type="entry name" value="GPP34-like"/>
</dbReference>
<dbReference type="RefSeq" id="WP_344020852.1">
    <property type="nucleotide sequence ID" value="NZ_BAAAJK010000006.1"/>
</dbReference>
<protein>
    <recommendedName>
        <fullName evidence="8">Golgi phosphoprotein 3 GPP34</fullName>
    </recommendedName>
</protein>
<keyword evidence="4 5" id="KW-0472">Membrane</keyword>
<dbReference type="InterPro" id="IPR038261">
    <property type="entry name" value="GPP34-like_sf"/>
</dbReference>
<reference evidence="6 7" key="1">
    <citation type="journal article" date="2019" name="Int. J. Syst. Evol. Microbiol.">
        <title>The Global Catalogue of Microorganisms (GCM) 10K type strain sequencing project: providing services to taxonomists for standard genome sequencing and annotation.</title>
        <authorList>
            <consortium name="The Broad Institute Genomics Platform"/>
            <consortium name="The Broad Institute Genome Sequencing Center for Infectious Disease"/>
            <person name="Wu L."/>
            <person name="Ma J."/>
        </authorList>
    </citation>
    <scope>NUCLEOTIDE SEQUENCE [LARGE SCALE GENOMIC DNA]</scope>
    <source>
        <strain evidence="6 7">JCM 11896</strain>
    </source>
</reference>
<keyword evidence="7" id="KW-1185">Reference proteome</keyword>
<evidence type="ECO:0000256" key="4">
    <source>
        <dbReference type="ARBA" id="ARBA00023136"/>
    </source>
</evidence>
<comment type="caution">
    <text evidence="6">The sequence shown here is derived from an EMBL/GenBank/DDBJ whole genome shotgun (WGS) entry which is preliminary data.</text>
</comment>
<sequence length="225" mass="23742">MRDDTLIVEDTLLLMLDDRSGTPAGAGTLIYVLGGGMLVELALLGRVEADESRAGLGGPMIVAVGDGPLPDPLLQDAFDVVARRPRRVQSLLAELGDLWTPLSERLLQRGFIRRERKRLLGLIPTTRLPSTGSAHETELRQRVVDVLEAGAEPDPHTAAVIALVSASGTLPSLHPRPTWSSAVIQRAKELEDGNWGAGAVGDAVTRTAVAIAAASAAVVVTTVTR</sequence>
<evidence type="ECO:0000256" key="3">
    <source>
        <dbReference type="ARBA" id="ARBA00023121"/>
    </source>
</evidence>
<accession>A0ABN1XQ09</accession>
<keyword evidence="5" id="KW-1133">Transmembrane helix</keyword>
<proteinExistence type="predicted"/>
<dbReference type="Gene3D" id="1.10.3630.10">
    <property type="entry name" value="yeast vps74-n-term truncation variant domain like"/>
    <property type="match status" value="1"/>
</dbReference>
<feature type="transmembrane region" description="Helical" evidence="5">
    <location>
        <begin position="24"/>
        <end position="44"/>
    </location>
</feature>
<evidence type="ECO:0000256" key="1">
    <source>
        <dbReference type="ARBA" id="ARBA00004255"/>
    </source>
</evidence>
<evidence type="ECO:0000313" key="7">
    <source>
        <dbReference type="Proteomes" id="UP001501414"/>
    </source>
</evidence>
<keyword evidence="5" id="KW-0812">Transmembrane</keyword>